<feature type="non-terminal residue" evidence="1">
    <location>
        <position position="1"/>
    </location>
</feature>
<dbReference type="EMBL" id="LHYC01000021">
    <property type="protein sequence ID" value="KXB05329.1"/>
    <property type="molecule type" value="Genomic_DNA"/>
</dbReference>
<comment type="caution">
    <text evidence="1">The sequence shown here is derived from an EMBL/GenBank/DDBJ whole genome shotgun (WGS) entry which is preliminary data.</text>
</comment>
<proteinExistence type="predicted"/>
<dbReference type="Proteomes" id="UP000070549">
    <property type="component" value="Unassembled WGS sequence"/>
</dbReference>
<reference evidence="1 2" key="1">
    <citation type="journal article" date="2016" name="Sci. Rep.">
        <title>Metabolic traits of an uncultured archaeal lineage -MSBL1- from brine pools of the Red Sea.</title>
        <authorList>
            <person name="Mwirichia R."/>
            <person name="Alam I."/>
            <person name="Rashid M."/>
            <person name="Vinu M."/>
            <person name="Ba-Alawi W."/>
            <person name="Anthony Kamau A."/>
            <person name="Kamanda Ngugi D."/>
            <person name="Goker M."/>
            <person name="Klenk H.P."/>
            <person name="Bajic V."/>
            <person name="Stingl U."/>
        </authorList>
    </citation>
    <scope>NUCLEOTIDE SEQUENCE [LARGE SCALE GENOMIC DNA]</scope>
    <source>
        <strain evidence="1">SCGC-AAA382A03</strain>
    </source>
</reference>
<dbReference type="AlphaFoldDB" id="A0A133VFW4"/>
<evidence type="ECO:0000313" key="1">
    <source>
        <dbReference type="EMBL" id="KXB05329.1"/>
    </source>
</evidence>
<keyword evidence="2" id="KW-1185">Reference proteome</keyword>
<evidence type="ECO:0000313" key="2">
    <source>
        <dbReference type="Proteomes" id="UP000070549"/>
    </source>
</evidence>
<protein>
    <submittedName>
        <fullName evidence="1">Uncharacterized protein</fullName>
    </submittedName>
</protein>
<name>A0A133VFW4_9EURY</name>
<gene>
    <name evidence="1" type="ORF">AKJ49_01000</name>
</gene>
<accession>A0A133VFW4</accession>
<organism evidence="1 2">
    <name type="scientific">candidate division MSBL1 archaeon SCGC-AAA382A03</name>
    <dbReference type="NCBI Taxonomy" id="1698278"/>
    <lineage>
        <taxon>Archaea</taxon>
        <taxon>Methanobacteriati</taxon>
        <taxon>Methanobacteriota</taxon>
        <taxon>candidate division MSBL1</taxon>
    </lineage>
</organism>
<sequence length="129" mass="15396">IMKERKMKIKQIAHQIDYQLALREKFDFLPNFYGTLITQKDTKDIIVNFYEYIPPLNLPDITISDFKKILKIIEKLYKQNYYGIDLKLSNFGKKDNKIYYLDERGIGEYLPPDWTKLLNTKIGKKLTPN</sequence>